<feature type="compositionally biased region" description="Basic and acidic residues" evidence="1">
    <location>
        <begin position="97"/>
        <end position="107"/>
    </location>
</feature>
<feature type="compositionally biased region" description="Basic and acidic residues" evidence="1">
    <location>
        <begin position="21"/>
        <end position="36"/>
    </location>
</feature>
<keyword evidence="3" id="KW-1185">Reference proteome</keyword>
<sequence length="166" mass="18001">MSSMVKSSERLLISTKKAKGSNKELHMSKPADDAKSTLHISSASAPVPDPSTSHSLSQVIVPDADDIFSHEANESDENSTNNNYSLNITVRVAENNDSIHYHGEEGIKSNGGASREDSLSESSAENRRSEEYVAGRSEPRPVLKTQEGSEIDARIQPSNSNYSLRA</sequence>
<feature type="region of interest" description="Disordered" evidence="1">
    <location>
        <begin position="97"/>
        <end position="166"/>
    </location>
</feature>
<dbReference type="Proteomes" id="UP000178912">
    <property type="component" value="Unassembled WGS sequence"/>
</dbReference>
<feature type="compositionally biased region" description="Polar residues" evidence="1">
    <location>
        <begin position="38"/>
        <end position="58"/>
    </location>
</feature>
<gene>
    <name evidence="2" type="ORF">RAG0_07217</name>
</gene>
<feature type="region of interest" description="Disordered" evidence="1">
    <location>
        <begin position="1"/>
        <end position="84"/>
    </location>
</feature>
<accession>A0A1E1KKI7</accession>
<feature type="compositionally biased region" description="Basic and acidic residues" evidence="1">
    <location>
        <begin position="114"/>
        <end position="141"/>
    </location>
</feature>
<evidence type="ECO:0000256" key="1">
    <source>
        <dbReference type="SAM" id="MobiDB-lite"/>
    </source>
</evidence>
<protein>
    <submittedName>
        <fullName evidence="2">Uncharacterized protein</fullName>
    </submittedName>
</protein>
<reference evidence="3" key="1">
    <citation type="submission" date="2016-03" db="EMBL/GenBank/DDBJ databases">
        <authorList>
            <person name="Guldener U."/>
        </authorList>
    </citation>
    <scope>NUCLEOTIDE SEQUENCE [LARGE SCALE GENOMIC DNA]</scope>
    <source>
        <strain evidence="3">04CH-RAC-A.6.1</strain>
    </source>
</reference>
<name>A0A1E1KKI7_9HELO</name>
<dbReference type="AlphaFoldDB" id="A0A1E1KKI7"/>
<dbReference type="EMBL" id="FJUX01000037">
    <property type="protein sequence ID" value="CZS98512.1"/>
    <property type="molecule type" value="Genomic_DNA"/>
</dbReference>
<feature type="compositionally biased region" description="Polar residues" evidence="1">
    <location>
        <begin position="156"/>
        <end position="166"/>
    </location>
</feature>
<proteinExistence type="predicted"/>
<organism evidence="2 3">
    <name type="scientific">Rhynchosporium agropyri</name>
    <dbReference type="NCBI Taxonomy" id="914238"/>
    <lineage>
        <taxon>Eukaryota</taxon>
        <taxon>Fungi</taxon>
        <taxon>Dikarya</taxon>
        <taxon>Ascomycota</taxon>
        <taxon>Pezizomycotina</taxon>
        <taxon>Leotiomycetes</taxon>
        <taxon>Helotiales</taxon>
        <taxon>Ploettnerulaceae</taxon>
        <taxon>Rhynchosporium</taxon>
    </lineage>
</organism>
<evidence type="ECO:0000313" key="3">
    <source>
        <dbReference type="Proteomes" id="UP000178912"/>
    </source>
</evidence>
<evidence type="ECO:0000313" key="2">
    <source>
        <dbReference type="EMBL" id="CZS98512.1"/>
    </source>
</evidence>